<organism evidence="2 3">
    <name type="scientific">Carpediemonas membranifera</name>
    <dbReference type="NCBI Taxonomy" id="201153"/>
    <lineage>
        <taxon>Eukaryota</taxon>
        <taxon>Metamonada</taxon>
        <taxon>Carpediemonas-like organisms</taxon>
        <taxon>Carpediemonas</taxon>
    </lineage>
</organism>
<comment type="caution">
    <text evidence="2">The sequence shown here is derived from an EMBL/GenBank/DDBJ whole genome shotgun (WGS) entry which is preliminary data.</text>
</comment>
<sequence>MISVLTTIFTIIAVIWAYITLTMLILGVSIPMFVISIYTPRLKYTSVPLGFFVIMISPLFGGHFVLLAGVALVAVGLLQAHSRQGVLPNSSALLSQPSNAMPSAPPEYHVRAYGHGGLYPRRSTAAFDYTAKAPTVRTGSPPHALHGGYSNMAPLEYSRHAQQTTPAYQPMVQPGALE</sequence>
<protein>
    <submittedName>
        <fullName evidence="2">Uncharacterized protein</fullName>
    </submittedName>
</protein>
<evidence type="ECO:0000313" key="3">
    <source>
        <dbReference type="Proteomes" id="UP000717585"/>
    </source>
</evidence>
<dbReference type="AlphaFoldDB" id="A0A8J6DZB9"/>
<name>A0A8J6DZB9_9EUKA</name>
<evidence type="ECO:0000256" key="1">
    <source>
        <dbReference type="SAM" id="Phobius"/>
    </source>
</evidence>
<proteinExistence type="predicted"/>
<keyword evidence="1" id="KW-0812">Transmembrane</keyword>
<dbReference type="Proteomes" id="UP000717585">
    <property type="component" value="Unassembled WGS sequence"/>
</dbReference>
<evidence type="ECO:0000313" key="2">
    <source>
        <dbReference type="EMBL" id="KAG9390503.1"/>
    </source>
</evidence>
<reference evidence="2" key="1">
    <citation type="submission" date="2021-05" db="EMBL/GenBank/DDBJ databases">
        <title>A free-living protist that lacks canonical eukaryotic 1 DNA replication and segregation systems.</title>
        <authorList>
            <person name="Salas-Leiva D.E."/>
            <person name="Tromer E.C."/>
            <person name="Curtis B.A."/>
            <person name="Jerlstrom-Hultqvist J."/>
            <person name="Kolisko M."/>
            <person name="Yi Z."/>
            <person name="Salas-Leiva J.S."/>
            <person name="Gallot-Lavallee L."/>
            <person name="Kops G.J.P.L."/>
            <person name="Archibald J.M."/>
            <person name="Simpson A.G.B."/>
            <person name="Roger A.J."/>
        </authorList>
    </citation>
    <scope>NUCLEOTIDE SEQUENCE</scope>
    <source>
        <strain evidence="2">BICM</strain>
    </source>
</reference>
<dbReference type="EMBL" id="JAHDYR010000064">
    <property type="protein sequence ID" value="KAG9390503.1"/>
    <property type="molecule type" value="Genomic_DNA"/>
</dbReference>
<gene>
    <name evidence="2" type="ORF">J8273_7854</name>
</gene>
<keyword evidence="1" id="KW-0472">Membrane</keyword>
<feature type="transmembrane region" description="Helical" evidence="1">
    <location>
        <begin position="50"/>
        <end position="78"/>
    </location>
</feature>
<keyword evidence="1" id="KW-1133">Transmembrane helix</keyword>
<feature type="transmembrane region" description="Helical" evidence="1">
    <location>
        <begin position="7"/>
        <end position="38"/>
    </location>
</feature>
<accession>A0A8J6DZB9</accession>
<keyword evidence="3" id="KW-1185">Reference proteome</keyword>